<dbReference type="CDD" id="cd01994">
    <property type="entry name" value="AANH_PF0828-like"/>
    <property type="match status" value="1"/>
</dbReference>
<evidence type="ECO:0000313" key="3">
    <source>
        <dbReference type="Proteomes" id="UP000664800"/>
    </source>
</evidence>
<accession>A0A8I1MZP4</accession>
<dbReference type="EC" id="6.3.1.14" evidence="2"/>
<dbReference type="Gene3D" id="3.90.1490.10">
    <property type="entry name" value="putative n-type atp pyrophosphatase, domain 2"/>
    <property type="match status" value="1"/>
</dbReference>
<sequence>MSTLALASFSGGKDSMLAVQRARESGLEVRWLLAMLEETGQRLRSHGVPLALMQAQADALGLELVTAAASWDNYHARFVAQLKALAARGAQVAVFGDIDLQAHRDWEERVCTQAGLQACLPLWGQARLALVDEFLAQGWHARVVCVDSRFLDDAYCGREFDAEFIASLPAGIDACGENGEFHTFVFDGPAFSRPVEHRVTGLTPWTAPARFGAVRYCFANLDLPHAA</sequence>
<evidence type="ECO:0000259" key="1">
    <source>
        <dbReference type="Pfam" id="PF01902"/>
    </source>
</evidence>
<dbReference type="Gene3D" id="3.40.50.620">
    <property type="entry name" value="HUPs"/>
    <property type="match status" value="1"/>
</dbReference>
<dbReference type="InterPro" id="IPR002761">
    <property type="entry name" value="Diphthami_syn_dom"/>
</dbReference>
<protein>
    <submittedName>
        <fullName evidence="2">Diphthine--ammonia ligase</fullName>
        <ecNumber evidence="2">6.3.1.14</ecNumber>
    </submittedName>
</protein>
<reference evidence="2" key="1">
    <citation type="submission" date="2021-02" db="EMBL/GenBank/DDBJ databases">
        <title>Thiocyanate and organic carbon inputs drive convergent selection for specific autotrophic Afipia and Thiobacillus strains within complex microbiomes.</title>
        <authorList>
            <person name="Huddy R.J."/>
            <person name="Sachdeva R."/>
            <person name="Kadzinga F."/>
            <person name="Kantor R.S."/>
            <person name="Harrison S.T.L."/>
            <person name="Banfield J.F."/>
        </authorList>
    </citation>
    <scope>NUCLEOTIDE SEQUENCE</scope>
    <source>
        <strain evidence="2">SCN18_13_7_16_R3_B_64_19</strain>
    </source>
</reference>
<keyword evidence="2" id="KW-0436">Ligase</keyword>
<dbReference type="InterPro" id="IPR014729">
    <property type="entry name" value="Rossmann-like_a/b/a_fold"/>
</dbReference>
<organism evidence="2 3">
    <name type="scientific">Thiomonas arsenitoxydans (strain DSM 22701 / CIP 110005 / 3As)</name>
    <dbReference type="NCBI Taxonomy" id="426114"/>
    <lineage>
        <taxon>Bacteria</taxon>
        <taxon>Pseudomonadati</taxon>
        <taxon>Pseudomonadota</taxon>
        <taxon>Betaproteobacteria</taxon>
        <taxon>Burkholderiales</taxon>
        <taxon>Thiomonas</taxon>
    </lineage>
</organism>
<dbReference type="GO" id="GO:0017178">
    <property type="term" value="F:diphthine-ammonia ligase activity"/>
    <property type="evidence" value="ECO:0007669"/>
    <property type="project" value="UniProtKB-EC"/>
</dbReference>
<dbReference type="SUPFAM" id="SSF52402">
    <property type="entry name" value="Adenine nucleotide alpha hydrolases-like"/>
    <property type="match status" value="1"/>
</dbReference>
<proteinExistence type="predicted"/>
<name>A0A8I1MZP4_THIA3</name>
<dbReference type="RefSeq" id="WP_276731859.1">
    <property type="nucleotide sequence ID" value="NZ_JAFKMR010000027.1"/>
</dbReference>
<dbReference type="AlphaFoldDB" id="A0A8I1MZP4"/>
<comment type="caution">
    <text evidence="2">The sequence shown here is derived from an EMBL/GenBank/DDBJ whole genome shotgun (WGS) entry which is preliminary data.</text>
</comment>
<dbReference type="Pfam" id="PF01902">
    <property type="entry name" value="Diphthami_syn_2"/>
    <property type="match status" value="1"/>
</dbReference>
<dbReference type="NCBIfam" id="TIGR00290">
    <property type="entry name" value="MJ0570_dom"/>
    <property type="match status" value="1"/>
</dbReference>
<gene>
    <name evidence="2" type="ORF">J0I24_13315</name>
</gene>
<dbReference type="EMBL" id="JAFKMR010000027">
    <property type="protein sequence ID" value="MBN8745264.1"/>
    <property type="molecule type" value="Genomic_DNA"/>
</dbReference>
<dbReference type="Proteomes" id="UP000664800">
    <property type="component" value="Unassembled WGS sequence"/>
</dbReference>
<feature type="domain" description="Diphthamide synthase" evidence="1">
    <location>
        <begin position="7"/>
        <end position="196"/>
    </location>
</feature>
<evidence type="ECO:0000313" key="2">
    <source>
        <dbReference type="EMBL" id="MBN8745264.1"/>
    </source>
</evidence>